<proteinExistence type="predicted"/>
<dbReference type="InterPro" id="IPR027417">
    <property type="entry name" value="P-loop_NTPase"/>
</dbReference>
<organism evidence="1">
    <name type="scientific">uncultured Anaerotruncus sp</name>
    <dbReference type="NCBI Taxonomy" id="905011"/>
    <lineage>
        <taxon>Bacteria</taxon>
        <taxon>Bacillati</taxon>
        <taxon>Bacillota</taxon>
        <taxon>Clostridia</taxon>
        <taxon>Eubacteriales</taxon>
        <taxon>Oscillospiraceae</taxon>
        <taxon>Anaerotruncus</taxon>
        <taxon>environmental samples</taxon>
    </lineage>
</organism>
<sequence length="174" mass="19885">MPTLFMVGGPMGVGKTTTCQELKRLLPNCVFLDGDWCWDMDPFVVNEQTKALVLQNITTLLQNFLRCGQFMNVVFCWVLHEEQIWQQLLDRLDLLGWELCQVALVCSEEQLVYRLQSDVARGLRTADVIDRSRQRLASFAKLPVPLLDTTDRTARQAAEEIAQLADRGEIAGRW</sequence>
<protein>
    <recommendedName>
        <fullName evidence="2">Shikimate kinase</fullName>
    </recommendedName>
</protein>
<dbReference type="SUPFAM" id="SSF52540">
    <property type="entry name" value="P-loop containing nucleoside triphosphate hydrolases"/>
    <property type="match status" value="1"/>
</dbReference>
<dbReference type="Pfam" id="PF13238">
    <property type="entry name" value="AAA_18"/>
    <property type="match status" value="1"/>
</dbReference>
<name>A0A1C6HU36_9FIRM</name>
<evidence type="ECO:0008006" key="2">
    <source>
        <dbReference type="Google" id="ProtNLM"/>
    </source>
</evidence>
<evidence type="ECO:0000313" key="1">
    <source>
        <dbReference type="EMBL" id="SCJ61234.1"/>
    </source>
</evidence>
<gene>
    <name evidence="1" type="ORF">SAMEA3545359_01054</name>
</gene>
<dbReference type="Gene3D" id="3.40.50.300">
    <property type="entry name" value="P-loop containing nucleotide triphosphate hydrolases"/>
    <property type="match status" value="1"/>
</dbReference>
<dbReference type="EMBL" id="FMHG01000001">
    <property type="protein sequence ID" value="SCJ61234.1"/>
    <property type="molecule type" value="Genomic_DNA"/>
</dbReference>
<dbReference type="AlphaFoldDB" id="A0A1C6HU36"/>
<accession>A0A1C6HU36</accession>
<reference evidence="1" key="1">
    <citation type="submission" date="2015-09" db="EMBL/GenBank/DDBJ databases">
        <authorList>
            <consortium name="Pathogen Informatics"/>
        </authorList>
    </citation>
    <scope>NUCLEOTIDE SEQUENCE</scope>
    <source>
        <strain evidence="1">2789STDY5834896</strain>
    </source>
</reference>